<reference evidence="2 3" key="1">
    <citation type="journal article" date="2019" name="Front. Microbiol.">
        <title>Ammonia Oxidation by the Arctic Terrestrial Thaumarchaeote Candidatus Nitrosocosmicus arcticus Is Stimulated by Increasing Temperatures.</title>
        <authorList>
            <person name="Alves R.J.E."/>
            <person name="Kerou M."/>
            <person name="Zappe A."/>
            <person name="Bittner R."/>
            <person name="Abby S.S."/>
            <person name="Schmidt H.A."/>
            <person name="Pfeifer K."/>
            <person name="Schleper C."/>
        </authorList>
    </citation>
    <scope>NUCLEOTIDE SEQUENCE [LARGE SCALE GENOMIC DNA]</scope>
    <source>
        <strain evidence="2 3">Kfb</strain>
    </source>
</reference>
<comment type="caution">
    <text evidence="2">The sequence shown here is derived from an EMBL/GenBank/DDBJ whole genome shotgun (WGS) entry which is preliminary data.</text>
</comment>
<keyword evidence="3" id="KW-1185">Reference proteome</keyword>
<sequence length="51" mass="5621">MEVANIPTRGFPTQVPGPPPPLKDNQKVLTLGEMMTKGQFQVQEKPPSRFG</sequence>
<protein>
    <submittedName>
        <fullName evidence="2">Uncharacterized protein</fullName>
    </submittedName>
</protein>
<evidence type="ECO:0000313" key="2">
    <source>
        <dbReference type="EMBL" id="TVP39328.1"/>
    </source>
</evidence>
<dbReference type="EMBL" id="VOAH01000016">
    <property type="protein sequence ID" value="TVP39328.1"/>
    <property type="molecule type" value="Genomic_DNA"/>
</dbReference>
<evidence type="ECO:0000313" key="3">
    <source>
        <dbReference type="Proteomes" id="UP000315289"/>
    </source>
</evidence>
<evidence type="ECO:0000256" key="1">
    <source>
        <dbReference type="SAM" id="MobiDB-lite"/>
    </source>
</evidence>
<dbReference type="Proteomes" id="UP000315289">
    <property type="component" value="Unassembled WGS sequence"/>
</dbReference>
<proteinExistence type="predicted"/>
<feature type="region of interest" description="Disordered" evidence="1">
    <location>
        <begin position="1"/>
        <end position="22"/>
    </location>
</feature>
<dbReference type="RefSeq" id="WP_186434295.1">
    <property type="nucleotide sequence ID" value="NZ_ML675591.1"/>
</dbReference>
<name>A0A557SRV4_9ARCH</name>
<accession>A0A557SRV4</accession>
<organism evidence="2 3">
    <name type="scientific">Candidatus Nitrosocosmicus arcticus</name>
    <dbReference type="NCBI Taxonomy" id="2035267"/>
    <lineage>
        <taxon>Archaea</taxon>
        <taxon>Nitrososphaerota</taxon>
        <taxon>Nitrososphaeria</taxon>
        <taxon>Nitrososphaerales</taxon>
        <taxon>Nitrososphaeraceae</taxon>
        <taxon>Candidatus Nitrosocosmicus</taxon>
    </lineage>
</organism>
<gene>
    <name evidence="2" type="ORF">NARC_160041</name>
</gene>
<dbReference type="AlphaFoldDB" id="A0A557SRV4"/>